<accession>A0A366DHX1</accession>
<dbReference type="AlphaFoldDB" id="A0A366DHX1"/>
<feature type="region of interest" description="Disordered" evidence="1">
    <location>
        <begin position="371"/>
        <end position="525"/>
    </location>
</feature>
<feature type="compositionally biased region" description="Basic and acidic residues" evidence="1">
    <location>
        <begin position="387"/>
        <end position="398"/>
    </location>
</feature>
<evidence type="ECO:0000313" key="3">
    <source>
        <dbReference type="Proteomes" id="UP000252586"/>
    </source>
</evidence>
<dbReference type="RefSeq" id="WP_067507251.1">
    <property type="nucleotide sequence ID" value="NZ_QNRE01000008.1"/>
</dbReference>
<proteinExistence type="predicted"/>
<name>A0A366DHX1_9NOCA</name>
<gene>
    <name evidence="2" type="ORF">DFR74_10873</name>
</gene>
<reference evidence="2 3" key="1">
    <citation type="submission" date="2018-06" db="EMBL/GenBank/DDBJ databases">
        <title>Genomic Encyclopedia of Type Strains, Phase IV (KMG-IV): sequencing the most valuable type-strain genomes for metagenomic binning, comparative biology and taxonomic classification.</title>
        <authorList>
            <person name="Goeker M."/>
        </authorList>
    </citation>
    <scope>NUCLEOTIDE SEQUENCE [LARGE SCALE GENOMIC DNA]</scope>
    <source>
        <strain evidence="2 3">DSM 44599</strain>
    </source>
</reference>
<organism evidence="2 3">
    <name type="scientific">Nocardia puris</name>
    <dbReference type="NCBI Taxonomy" id="208602"/>
    <lineage>
        <taxon>Bacteria</taxon>
        <taxon>Bacillati</taxon>
        <taxon>Actinomycetota</taxon>
        <taxon>Actinomycetes</taxon>
        <taxon>Mycobacteriales</taxon>
        <taxon>Nocardiaceae</taxon>
        <taxon>Nocardia</taxon>
    </lineage>
</organism>
<evidence type="ECO:0000256" key="1">
    <source>
        <dbReference type="SAM" id="MobiDB-lite"/>
    </source>
</evidence>
<keyword evidence="3" id="KW-1185">Reference proteome</keyword>
<dbReference type="EMBL" id="QNRE01000008">
    <property type="protein sequence ID" value="RBO88848.1"/>
    <property type="molecule type" value="Genomic_DNA"/>
</dbReference>
<dbReference type="STRING" id="1210090.GCA_001613185_02101"/>
<comment type="caution">
    <text evidence="2">The sequence shown here is derived from an EMBL/GenBank/DDBJ whole genome shotgun (WGS) entry which is preliminary data.</text>
</comment>
<feature type="compositionally biased region" description="Basic and acidic residues" evidence="1">
    <location>
        <begin position="450"/>
        <end position="459"/>
    </location>
</feature>
<feature type="compositionally biased region" description="Pro residues" evidence="1">
    <location>
        <begin position="269"/>
        <end position="298"/>
    </location>
</feature>
<feature type="compositionally biased region" description="Acidic residues" evidence="1">
    <location>
        <begin position="305"/>
        <end position="316"/>
    </location>
</feature>
<protein>
    <submittedName>
        <fullName evidence="2">Uncharacterized protein</fullName>
    </submittedName>
</protein>
<sequence>MGSKSLLYFENFEPRYIKAFGQLPGSTQTYDELHKRFYEQNGLDEAKLVEATEALKEAVTTAEQQHAQQKTTQQSISQSWTGDAGTSAQAMMTKQSTLAWTDIEKAKSVISALELAPKGLREAAKIKADVVLQIREHGLYEKIDGKTPENVDDIINGAGGISWSNFYSGDSEANRIHNIFPDIGQEMGLSGKFFNFVNHAGIVAPGSEWERAAKERCQKWLDEVFKGDYIDKVNKFLEACDGTDRKVKEVYGAITTAMGGIAEESYPCPVGPSTPSNPGPSTPGPSTPGPSTPGPSPGPGTTDDPSVDDDEDDDDTSTNPSAADLLEGLTSAAQTLSPLVSTLAQSLSTGLTSLSGVIEDGVDNALEYLKEQQEDAAGKEEEEEQTEEGKEKDDDKSAFDLAGKNLKLEMGPDGQLKLVATDSEGNSQEYSVKLDENGNPVIVGQDAEPDGEKSEDKPNEGSQNDQGSPGPGGIPSVPGSKKEEDGEHTPQPIPAPTVEEEPEAPVPTPEPPFDSGARLAEAGPL</sequence>
<evidence type="ECO:0000313" key="2">
    <source>
        <dbReference type="EMBL" id="RBO88848.1"/>
    </source>
</evidence>
<feature type="region of interest" description="Disordered" evidence="1">
    <location>
        <begin position="265"/>
        <end position="322"/>
    </location>
</feature>
<dbReference type="Proteomes" id="UP000252586">
    <property type="component" value="Unassembled WGS sequence"/>
</dbReference>
<dbReference type="OrthoDB" id="4508147at2"/>